<evidence type="ECO:0000313" key="2">
    <source>
        <dbReference type="EMBL" id="HGZ44317.1"/>
    </source>
</evidence>
<name>A0A832ML09_UNCEI</name>
<comment type="caution">
    <text evidence="2">The sequence shown here is derived from an EMBL/GenBank/DDBJ whole genome shotgun (WGS) entry which is preliminary data.</text>
</comment>
<feature type="chain" id="PRO_5032641045" description="Outer membrane lipoprotein-sorting protein" evidence="1">
    <location>
        <begin position="36"/>
        <end position="293"/>
    </location>
</feature>
<protein>
    <recommendedName>
        <fullName evidence="3">Outer membrane lipoprotein-sorting protein</fullName>
    </recommendedName>
</protein>
<organism evidence="2">
    <name type="scientific">Eiseniibacteriota bacterium</name>
    <dbReference type="NCBI Taxonomy" id="2212470"/>
    <lineage>
        <taxon>Bacteria</taxon>
        <taxon>Candidatus Eiseniibacteriota</taxon>
    </lineage>
</organism>
<feature type="signal peptide" evidence="1">
    <location>
        <begin position="1"/>
        <end position="35"/>
    </location>
</feature>
<proteinExistence type="predicted"/>
<keyword evidence="1" id="KW-0732">Signal</keyword>
<reference evidence="2" key="1">
    <citation type="journal article" date="2020" name="mSystems">
        <title>Genome- and Community-Level Interaction Insights into Carbon Utilization and Element Cycling Functions of Hydrothermarchaeota in Hydrothermal Sediment.</title>
        <authorList>
            <person name="Zhou Z."/>
            <person name="Liu Y."/>
            <person name="Xu W."/>
            <person name="Pan J."/>
            <person name="Luo Z.H."/>
            <person name="Li M."/>
        </authorList>
    </citation>
    <scope>NUCLEOTIDE SEQUENCE [LARGE SCALE GENOMIC DNA]</scope>
    <source>
        <strain evidence="2">SpSt-381</strain>
    </source>
</reference>
<dbReference type="AlphaFoldDB" id="A0A832ML09"/>
<gene>
    <name evidence="2" type="ORF">ENR23_13040</name>
</gene>
<accession>A0A832ML09</accession>
<sequence length="293" mass="33048">MTPRRPIPSLLRPGLRAHAALLAALLAATAPAARAAGPTLAVEDTMRTEVPEVLVRAPRVTLDEILDRVARGEARRDSAIRDQAFTATVRLVRHVGDPKQAPQLVSERVYRTYRKRPDKARAVLLRSWDLKPERGGAEVRVGTRADMSEEIVNFAFRPEARREYRYRIEGRDLLGERLIYRIAFEPRSNLDPAKPSGTVWVDTNDFVIVRQEVRFDRSPVPLLLRGVDRMVIERGRADGTWVLTRVLLRASATIPLPNLGRRFDMAIRFDDYAVNRGIDDAVFEGAGRAEDGR</sequence>
<dbReference type="EMBL" id="DSQF01000026">
    <property type="protein sequence ID" value="HGZ44317.1"/>
    <property type="molecule type" value="Genomic_DNA"/>
</dbReference>
<dbReference type="Gene3D" id="2.50.20.10">
    <property type="entry name" value="Lipoprotein localisation LolA/LolB/LppX"/>
    <property type="match status" value="1"/>
</dbReference>
<evidence type="ECO:0008006" key="3">
    <source>
        <dbReference type="Google" id="ProtNLM"/>
    </source>
</evidence>
<evidence type="ECO:0000256" key="1">
    <source>
        <dbReference type="SAM" id="SignalP"/>
    </source>
</evidence>